<feature type="transmembrane region" description="Helical" evidence="2">
    <location>
        <begin position="281"/>
        <end position="299"/>
    </location>
</feature>
<feature type="compositionally biased region" description="Basic and acidic residues" evidence="1">
    <location>
        <begin position="804"/>
        <end position="813"/>
    </location>
</feature>
<reference evidence="4" key="4">
    <citation type="journal article" date="2019" name="Int. J. Syst. Evol. Microbiol.">
        <title>Streptococcus chenjunshii sp. nov. isolated from feces of Tibetan antelopes.</title>
        <authorList>
            <person name="Tian Z."/>
            <person name="Lu S."/>
            <person name="Jin D."/>
            <person name="Yang J."/>
            <person name="Pu J."/>
            <person name="Lai X.H."/>
            <person name="Bai X.N."/>
            <person name="Wu X.M."/>
            <person name="Li J."/>
            <person name="Wang S."/>
            <person name="Xu J."/>
        </authorList>
    </citation>
    <scope>NUCLEOTIDE SEQUENCE</scope>
    <source>
        <strain evidence="4">Z15</strain>
    </source>
</reference>
<feature type="compositionally biased region" description="Basic and acidic residues" evidence="1">
    <location>
        <begin position="70"/>
        <end position="83"/>
    </location>
</feature>
<protein>
    <recommendedName>
        <fullName evidence="10">MFS transporter</fullName>
    </recommendedName>
</protein>
<evidence type="ECO:0008006" key="10">
    <source>
        <dbReference type="Google" id="ProtNLM"/>
    </source>
</evidence>
<feature type="region of interest" description="Disordered" evidence="1">
    <location>
        <begin position="697"/>
        <end position="813"/>
    </location>
</feature>
<evidence type="ECO:0000313" key="4">
    <source>
        <dbReference type="EMBL" id="AXQ77778.1"/>
    </source>
</evidence>
<proteinExistence type="predicted"/>
<evidence type="ECO:0000256" key="2">
    <source>
        <dbReference type="SAM" id="Phobius"/>
    </source>
</evidence>
<dbReference type="KEGG" id="schj:DDV21_001160"/>
<feature type="transmembrane region" description="Helical" evidence="2">
    <location>
        <begin position="500"/>
        <end position="523"/>
    </location>
</feature>
<evidence type="ECO:0000313" key="6">
    <source>
        <dbReference type="EMBL" id="RFU52728.1"/>
    </source>
</evidence>
<feature type="transmembrane region" description="Helical" evidence="2">
    <location>
        <begin position="255"/>
        <end position="275"/>
    </location>
</feature>
<keyword evidence="9" id="KW-1185">Reference proteome</keyword>
<evidence type="ECO:0000256" key="1">
    <source>
        <dbReference type="SAM" id="MobiDB-lite"/>
    </source>
</evidence>
<reference evidence="6 8" key="2">
    <citation type="submission" date="2018-08" db="EMBL/GenBank/DDBJ databases">
        <title>Draft genome of Streptococcus sp. nov. Z1.</title>
        <authorList>
            <person name="Tian Z."/>
        </authorList>
    </citation>
    <scope>NUCLEOTIDE SEQUENCE [LARGE SCALE GENOMIC DNA]</scope>
    <source>
        <strain evidence="6">Z1</strain>
        <strain evidence="8">Z1(2018)</strain>
    </source>
</reference>
<name>A0A372KMC2_9STRE</name>
<dbReference type="OrthoDB" id="2237776at2"/>
<keyword evidence="2" id="KW-0812">Transmembrane</keyword>
<dbReference type="Proteomes" id="UP000262901">
    <property type="component" value="Unassembled WGS sequence"/>
</dbReference>
<dbReference type="AlphaFoldDB" id="A0A372KMC2"/>
<keyword evidence="2" id="KW-0472">Membrane</keyword>
<dbReference type="Proteomes" id="UP000246115">
    <property type="component" value="Chromosome"/>
</dbReference>
<evidence type="ECO:0000313" key="8">
    <source>
        <dbReference type="Proteomes" id="UP000262901"/>
    </source>
</evidence>
<feature type="transmembrane region" description="Helical" evidence="2">
    <location>
        <begin position="529"/>
        <end position="547"/>
    </location>
</feature>
<feature type="compositionally biased region" description="Basic and acidic residues" evidence="1">
    <location>
        <begin position="759"/>
        <end position="776"/>
    </location>
</feature>
<feature type="region of interest" description="Disordered" evidence="1">
    <location>
        <begin position="27"/>
        <end position="89"/>
    </location>
</feature>
<feature type="transmembrane region" description="Helical" evidence="2">
    <location>
        <begin position="466"/>
        <end position="488"/>
    </location>
</feature>
<feature type="compositionally biased region" description="Polar residues" evidence="1">
    <location>
        <begin position="738"/>
        <end position="758"/>
    </location>
</feature>
<feature type="compositionally biased region" description="Basic and acidic residues" evidence="1">
    <location>
        <begin position="787"/>
        <end position="796"/>
    </location>
</feature>
<feature type="transmembrane region" description="Helical" evidence="2">
    <location>
        <begin position="434"/>
        <end position="460"/>
    </location>
</feature>
<keyword evidence="3" id="KW-0732">Signal</keyword>
<reference evidence="5 9" key="1">
    <citation type="submission" date="2018-08" db="EMBL/GenBank/DDBJ databases">
        <title>Draft genome of Streptococcus sp .nov. Z2.</title>
        <authorList>
            <person name="Tian Z."/>
        </authorList>
    </citation>
    <scope>NUCLEOTIDE SEQUENCE [LARGE SCALE GENOMIC DNA]</scope>
    <source>
        <strain evidence="5 9">Z2</strain>
    </source>
</reference>
<feature type="compositionally biased region" description="Low complexity" evidence="1">
    <location>
        <begin position="27"/>
        <end position="50"/>
    </location>
</feature>
<organism evidence="6 8">
    <name type="scientific">Streptococcus chenjunshii</name>
    <dbReference type="NCBI Taxonomy" id="2173853"/>
    <lineage>
        <taxon>Bacteria</taxon>
        <taxon>Bacillati</taxon>
        <taxon>Bacillota</taxon>
        <taxon>Bacilli</taxon>
        <taxon>Lactobacillales</taxon>
        <taxon>Streptococcaceae</taxon>
        <taxon>Streptococcus</taxon>
    </lineage>
</organism>
<feature type="compositionally biased region" description="Basic and acidic residues" evidence="1">
    <location>
        <begin position="710"/>
        <end position="731"/>
    </location>
</feature>
<evidence type="ECO:0000256" key="3">
    <source>
        <dbReference type="SAM" id="SignalP"/>
    </source>
</evidence>
<dbReference type="EMBL" id="QVQZ01000021">
    <property type="protein sequence ID" value="RFU52728.1"/>
    <property type="molecule type" value="Genomic_DNA"/>
</dbReference>
<accession>A0A372KMC2</accession>
<keyword evidence="2" id="KW-1133">Transmembrane helix</keyword>
<feature type="chain" id="PRO_5044585500" description="MFS transporter" evidence="3">
    <location>
        <begin position="21"/>
        <end position="813"/>
    </location>
</feature>
<accession>A0A346N9T3</accession>
<gene>
    <name evidence="4" type="ORF">DDV21_001160</name>
    <name evidence="5" type="ORF">DDV22_08495</name>
    <name evidence="6" type="ORF">DDV23_08335</name>
</gene>
<dbReference type="EMBL" id="QVQY01000025">
    <property type="protein sequence ID" value="RFU50500.1"/>
    <property type="molecule type" value="Genomic_DNA"/>
</dbReference>
<evidence type="ECO:0000313" key="7">
    <source>
        <dbReference type="Proteomes" id="UP000246115"/>
    </source>
</evidence>
<dbReference type="RefSeq" id="WP_116878638.1">
    <property type="nucleotide sequence ID" value="NZ_CP031733.1"/>
</dbReference>
<feature type="transmembrane region" description="Helical" evidence="2">
    <location>
        <begin position="213"/>
        <end position="235"/>
    </location>
</feature>
<evidence type="ECO:0000313" key="9">
    <source>
        <dbReference type="Proteomes" id="UP000264056"/>
    </source>
</evidence>
<evidence type="ECO:0000313" key="5">
    <source>
        <dbReference type="EMBL" id="RFU50500.1"/>
    </source>
</evidence>
<reference evidence="7" key="3">
    <citation type="submission" date="2018-08" db="EMBL/GenBank/DDBJ databases">
        <title>Streptococcus chenjunshii sp. nov., isolated from stools sample of the Tibetan antelope in the Qinghai-Tibet plateau, China.</title>
        <authorList>
            <person name="Tian Z."/>
        </authorList>
    </citation>
    <scope>NUCLEOTIDE SEQUENCE [LARGE SCALE GENOMIC DNA]</scope>
    <source>
        <strain evidence="7">Z15</strain>
    </source>
</reference>
<dbReference type="EMBL" id="CP031733">
    <property type="protein sequence ID" value="AXQ77778.1"/>
    <property type="molecule type" value="Genomic_DNA"/>
</dbReference>
<dbReference type="Proteomes" id="UP000264056">
    <property type="component" value="Unassembled WGS sequence"/>
</dbReference>
<sequence>MKFRKWLVLAVCFISLFSSATVYGNGTTPSTGNGTTPSSGSFPGSSDSNTGYQPPNVEEASGQKAKAKKEKADKKEKQEKKIEDDDNYQTAKEAADAIDTLLEKDNPTLEDVDALEGHYVTVSKFVEDNEKKYKESSQLAELKQSLTSYDEKIGSVSEAAENRAEAEGALEKAKTSTDLSDLSALTSYVYVEDGGFWGTGEIFPKIVNSIVQAIFFLVKAIYILVIIVLSTVFSAKVYGGLDKVVEFSAKLFHTFMADFGMAIVVMVLCVMAYQFLRYRRIGLSVFSFILVWLTALVLYSESDHTMDFGGDYEAKYNLSKVVKTVDTFGSELTSKAIANFDEVDGTVNNKIGDTSEKSVNAVREAIFDTLVYQPFLALNFDMAKVKKADKSEGTEEMAYELFKSKGANDKVKDFAKNDAKDYQRLSWTAIGTKFMVAFAALFKAIVIGFALILLGLMSLVFKNLTLILIVFSVILALIAMAPGLGHIIGNAGKKMLQFALLGSLGLFFIRGFLFVNTLIEAAADSLSDAYRWSAIIQGLIWWVIYLFRGALGSLFTRGTLSALELKDRAQQGLSYMSNRELYHPFHRDKLAFGMDNMSSEDYSAQRESTEPLYPGYNDLLATDRRRPSRFRTLTRAGKNGLVRAYDRLRYGAGESPEKAYAQYKRADFRQKVVDNIGATKDQLFSAMRFERARAGYHDLAGETSSPVQQRYEERQRRQMERRERRQERDEQANEWTRYRNSQDGQSKIQEQQQVFSNRRSAERHVKREFDKERFMERTGNVSPLFKNQKERSHVSEDGENASAVKEELFNQRR</sequence>
<feature type="signal peptide" evidence="3">
    <location>
        <begin position="1"/>
        <end position="20"/>
    </location>
</feature>